<evidence type="ECO:0000313" key="3">
    <source>
        <dbReference type="Proteomes" id="UP000507470"/>
    </source>
</evidence>
<reference evidence="2 3" key="1">
    <citation type="submission" date="2020-06" db="EMBL/GenBank/DDBJ databases">
        <authorList>
            <person name="Li R."/>
            <person name="Bekaert M."/>
        </authorList>
    </citation>
    <scope>NUCLEOTIDE SEQUENCE [LARGE SCALE GENOMIC DNA]</scope>
    <source>
        <strain evidence="3">wild</strain>
    </source>
</reference>
<gene>
    <name evidence="2" type="ORF">MCOR_36678</name>
</gene>
<keyword evidence="1" id="KW-0732">Signal</keyword>
<accession>A0A6J8D4B1</accession>
<evidence type="ECO:0008006" key="4">
    <source>
        <dbReference type="Google" id="ProtNLM"/>
    </source>
</evidence>
<feature type="chain" id="PRO_5027046240" description="C-type lectin domain-containing protein" evidence="1">
    <location>
        <begin position="20"/>
        <end position="263"/>
    </location>
</feature>
<evidence type="ECO:0000313" key="2">
    <source>
        <dbReference type="EMBL" id="CAC5402729.1"/>
    </source>
</evidence>
<proteinExistence type="predicted"/>
<protein>
    <recommendedName>
        <fullName evidence="4">C-type lectin domain-containing protein</fullName>
    </recommendedName>
</protein>
<dbReference type="AlphaFoldDB" id="A0A6J8D4B1"/>
<evidence type="ECO:0000256" key="1">
    <source>
        <dbReference type="SAM" id="SignalP"/>
    </source>
</evidence>
<dbReference type="EMBL" id="CACVKT020006615">
    <property type="protein sequence ID" value="CAC5402729.1"/>
    <property type="molecule type" value="Genomic_DNA"/>
</dbReference>
<dbReference type="OrthoDB" id="6100014at2759"/>
<name>A0A6J8D4B1_MYTCO</name>
<organism evidence="2 3">
    <name type="scientific">Mytilus coruscus</name>
    <name type="common">Sea mussel</name>
    <dbReference type="NCBI Taxonomy" id="42192"/>
    <lineage>
        <taxon>Eukaryota</taxon>
        <taxon>Metazoa</taxon>
        <taxon>Spiralia</taxon>
        <taxon>Lophotrochozoa</taxon>
        <taxon>Mollusca</taxon>
        <taxon>Bivalvia</taxon>
        <taxon>Autobranchia</taxon>
        <taxon>Pteriomorphia</taxon>
        <taxon>Mytilida</taxon>
        <taxon>Mytiloidea</taxon>
        <taxon>Mytilidae</taxon>
        <taxon>Mytilinae</taxon>
        <taxon>Mytilus</taxon>
    </lineage>
</organism>
<sequence length="263" mass="30334">MEWLFYPLLLQFGIFTSSAKLYSENNVYTTNSSTTYSNIPSDCSLFGSKFETDDFEHKIILNVTRNVTYWIGAKIGFKRNINPLGVQKECNGNQSGSLDECNNHCKGWKYFSYNMFWTKIIWIFTTEKCSTKLNFICDIDGKLSYSENITRSWLEAEHECSKRGLKLIQTENIDDKFKDGRKYWISIFRRKKISRGIDNTKTVCVAARIQSNGSYQLETHFCNESLEPLCHSPNHTNYGSSDAGIVIICKTLFASKYQSCNFP</sequence>
<keyword evidence="3" id="KW-1185">Reference proteome</keyword>
<feature type="signal peptide" evidence="1">
    <location>
        <begin position="1"/>
        <end position="19"/>
    </location>
</feature>
<dbReference type="Proteomes" id="UP000507470">
    <property type="component" value="Unassembled WGS sequence"/>
</dbReference>